<dbReference type="GO" id="GO:0005634">
    <property type="term" value="C:nucleus"/>
    <property type="evidence" value="ECO:0007669"/>
    <property type="project" value="UniProtKB-SubCell"/>
</dbReference>
<dbReference type="AlphaFoldDB" id="E2BAP8"/>
<feature type="domain" description="C2H2-type" evidence="10">
    <location>
        <begin position="6"/>
        <end position="36"/>
    </location>
</feature>
<evidence type="ECO:0000256" key="6">
    <source>
        <dbReference type="ARBA" id="ARBA00023163"/>
    </source>
</evidence>
<dbReference type="InterPro" id="IPR051061">
    <property type="entry name" value="Zinc_finger_trans_reg"/>
</dbReference>
<dbReference type="Pfam" id="PF00096">
    <property type="entry name" value="zf-C2H2"/>
    <property type="match status" value="1"/>
</dbReference>
<sequence length="205" mass="23796">MNNYDYTCPQQGCNWAFKVQMDLKNHIKRIHSNKQKKSNSADSGLSLENNPCGEHSSKNGNNAIYRRAPKLCQICNQRFGKSHEMIYHFMNVHGRQLYSCNRCIYETNHKSNYRLHIMRMHENNYDYKCLESGCERKFKMQMDLKRHALRLATVTQLTEVIGAPSRTNDVVGRESSTSDPRKSLSGLNKSRGTRENPAFVDKDEE</sequence>
<dbReference type="Proteomes" id="UP000008237">
    <property type="component" value="Unassembled WGS sequence"/>
</dbReference>
<feature type="region of interest" description="Disordered" evidence="9">
    <location>
        <begin position="32"/>
        <end position="54"/>
    </location>
</feature>
<keyword evidence="7" id="KW-0539">Nucleus</keyword>
<keyword evidence="12" id="KW-1185">Reference proteome</keyword>
<accession>E2BAP8</accession>
<keyword evidence="2" id="KW-0479">Metal-binding</keyword>
<dbReference type="OrthoDB" id="3561125at2759"/>
<dbReference type="EMBL" id="GL446816">
    <property type="protein sequence ID" value="EFN87228.1"/>
    <property type="molecule type" value="Genomic_DNA"/>
</dbReference>
<evidence type="ECO:0000256" key="3">
    <source>
        <dbReference type="ARBA" id="ARBA00022771"/>
    </source>
</evidence>
<evidence type="ECO:0000256" key="8">
    <source>
        <dbReference type="PROSITE-ProRule" id="PRU00042"/>
    </source>
</evidence>
<dbReference type="SMART" id="SM00355">
    <property type="entry name" value="ZnF_C2H2"/>
    <property type="match status" value="4"/>
</dbReference>
<keyword evidence="6" id="KW-0804">Transcription</keyword>
<feature type="region of interest" description="Disordered" evidence="9">
    <location>
        <begin position="165"/>
        <end position="205"/>
    </location>
</feature>
<evidence type="ECO:0000256" key="9">
    <source>
        <dbReference type="SAM" id="MobiDB-lite"/>
    </source>
</evidence>
<dbReference type="InterPro" id="IPR036236">
    <property type="entry name" value="Znf_C2H2_sf"/>
</dbReference>
<dbReference type="GO" id="GO:0008270">
    <property type="term" value="F:zinc ion binding"/>
    <property type="evidence" value="ECO:0007669"/>
    <property type="project" value="UniProtKB-KW"/>
</dbReference>
<dbReference type="GO" id="GO:0006357">
    <property type="term" value="P:regulation of transcription by RNA polymerase II"/>
    <property type="evidence" value="ECO:0007669"/>
    <property type="project" value="TreeGrafter"/>
</dbReference>
<dbReference type="InterPro" id="IPR013087">
    <property type="entry name" value="Znf_C2H2_type"/>
</dbReference>
<organism evidence="12">
    <name type="scientific">Harpegnathos saltator</name>
    <name type="common">Jerdon's jumping ant</name>
    <dbReference type="NCBI Taxonomy" id="610380"/>
    <lineage>
        <taxon>Eukaryota</taxon>
        <taxon>Metazoa</taxon>
        <taxon>Ecdysozoa</taxon>
        <taxon>Arthropoda</taxon>
        <taxon>Hexapoda</taxon>
        <taxon>Insecta</taxon>
        <taxon>Pterygota</taxon>
        <taxon>Neoptera</taxon>
        <taxon>Endopterygota</taxon>
        <taxon>Hymenoptera</taxon>
        <taxon>Apocrita</taxon>
        <taxon>Aculeata</taxon>
        <taxon>Formicoidea</taxon>
        <taxon>Formicidae</taxon>
        <taxon>Ponerinae</taxon>
        <taxon>Ponerini</taxon>
        <taxon>Harpegnathos</taxon>
    </lineage>
</organism>
<evidence type="ECO:0000313" key="11">
    <source>
        <dbReference type="EMBL" id="EFN87228.1"/>
    </source>
</evidence>
<reference evidence="11 12" key="1">
    <citation type="journal article" date="2010" name="Science">
        <title>Genomic comparison of the ants Camponotus floridanus and Harpegnathos saltator.</title>
        <authorList>
            <person name="Bonasio R."/>
            <person name="Zhang G."/>
            <person name="Ye C."/>
            <person name="Mutti N.S."/>
            <person name="Fang X."/>
            <person name="Qin N."/>
            <person name="Donahue G."/>
            <person name="Yang P."/>
            <person name="Li Q."/>
            <person name="Li C."/>
            <person name="Zhang P."/>
            <person name="Huang Z."/>
            <person name="Berger S.L."/>
            <person name="Reinberg D."/>
            <person name="Wang J."/>
            <person name="Liebig J."/>
        </authorList>
    </citation>
    <scope>NUCLEOTIDE SEQUENCE [LARGE SCALE GENOMIC DNA]</scope>
    <source>
        <strain evidence="11 12">R22 G/1</strain>
    </source>
</reference>
<evidence type="ECO:0000256" key="1">
    <source>
        <dbReference type="ARBA" id="ARBA00004123"/>
    </source>
</evidence>
<feature type="compositionally biased region" description="Polar residues" evidence="9">
    <location>
        <begin position="38"/>
        <end position="49"/>
    </location>
</feature>
<dbReference type="PROSITE" id="PS50157">
    <property type="entry name" value="ZINC_FINGER_C2H2_2"/>
    <property type="match status" value="1"/>
</dbReference>
<keyword evidence="4" id="KW-0862">Zinc</keyword>
<dbReference type="InParanoid" id="E2BAP8"/>
<evidence type="ECO:0000256" key="5">
    <source>
        <dbReference type="ARBA" id="ARBA00023015"/>
    </source>
</evidence>
<name>E2BAP8_HARSA</name>
<evidence type="ECO:0000313" key="12">
    <source>
        <dbReference type="Proteomes" id="UP000008237"/>
    </source>
</evidence>
<dbReference type="Gene3D" id="3.30.160.60">
    <property type="entry name" value="Classic Zinc Finger"/>
    <property type="match status" value="2"/>
</dbReference>
<keyword evidence="5" id="KW-0805">Transcription regulation</keyword>
<evidence type="ECO:0000256" key="7">
    <source>
        <dbReference type="ARBA" id="ARBA00023242"/>
    </source>
</evidence>
<gene>
    <name evidence="11" type="ORF">EAI_08557</name>
</gene>
<keyword evidence="3 8" id="KW-0863">Zinc-finger</keyword>
<evidence type="ECO:0000259" key="10">
    <source>
        <dbReference type="PROSITE" id="PS50157"/>
    </source>
</evidence>
<dbReference type="PANTHER" id="PTHR46179">
    <property type="entry name" value="ZINC FINGER PROTEIN"/>
    <property type="match status" value="1"/>
</dbReference>
<dbReference type="SUPFAM" id="SSF57667">
    <property type="entry name" value="beta-beta-alpha zinc fingers"/>
    <property type="match status" value="2"/>
</dbReference>
<dbReference type="PROSITE" id="PS00028">
    <property type="entry name" value="ZINC_FINGER_C2H2_1"/>
    <property type="match status" value="2"/>
</dbReference>
<dbReference type="PANTHER" id="PTHR46179:SF13">
    <property type="entry name" value="C2H2-TYPE DOMAIN-CONTAINING PROTEIN"/>
    <property type="match status" value="1"/>
</dbReference>
<proteinExistence type="predicted"/>
<comment type="subcellular location">
    <subcellularLocation>
        <location evidence="1">Nucleus</location>
    </subcellularLocation>
</comment>
<protein>
    <submittedName>
        <fullName evidence="11">Zinc finger protein 711</fullName>
    </submittedName>
</protein>
<evidence type="ECO:0000256" key="2">
    <source>
        <dbReference type="ARBA" id="ARBA00022723"/>
    </source>
</evidence>
<evidence type="ECO:0000256" key="4">
    <source>
        <dbReference type="ARBA" id="ARBA00022833"/>
    </source>
</evidence>